<evidence type="ECO:0000313" key="2">
    <source>
        <dbReference type="Proteomes" id="UP001473302"/>
    </source>
</evidence>
<name>A0ABP9YM95_9FUNG</name>
<proteinExistence type="predicted"/>
<reference evidence="1 2" key="1">
    <citation type="submission" date="2024-04" db="EMBL/GenBank/DDBJ databases">
        <title>genome sequences of Mucor flavus KT1a and Helicostylum pulchrum KT1b strains isolated from the surface of a dry-aged beef.</title>
        <authorList>
            <person name="Toyotome T."/>
            <person name="Hosono M."/>
            <person name="Torimaru M."/>
            <person name="Fukuda K."/>
            <person name="Mikami N."/>
        </authorList>
    </citation>
    <scope>NUCLEOTIDE SEQUENCE [LARGE SCALE GENOMIC DNA]</scope>
    <source>
        <strain evidence="1 2">KT1a</strain>
    </source>
</reference>
<dbReference type="Proteomes" id="UP001473302">
    <property type="component" value="Unassembled WGS sequence"/>
</dbReference>
<sequence length="108" mass="12948">MTELSESDRKLLAELEKLAPQRQFILELLETNSHQFLKVIILDKSLLNQQLLLFDHRTLNNKHRSRQKIQYNRTRTFLEKRMIKFGEDENSDNNIDEISKLFSKVFLT</sequence>
<comment type="caution">
    <text evidence="1">The sequence shown here is derived from an EMBL/GenBank/DDBJ whole genome shotgun (WGS) entry which is preliminary data.</text>
</comment>
<organism evidence="1 2">
    <name type="scientific">Mucor flavus</name>
    <dbReference type="NCBI Taxonomy" id="439312"/>
    <lineage>
        <taxon>Eukaryota</taxon>
        <taxon>Fungi</taxon>
        <taxon>Fungi incertae sedis</taxon>
        <taxon>Mucoromycota</taxon>
        <taxon>Mucoromycotina</taxon>
        <taxon>Mucoromycetes</taxon>
        <taxon>Mucorales</taxon>
        <taxon>Mucorineae</taxon>
        <taxon>Mucoraceae</taxon>
        <taxon>Mucor</taxon>
    </lineage>
</organism>
<keyword evidence="2" id="KW-1185">Reference proteome</keyword>
<protein>
    <submittedName>
        <fullName evidence="1">Uncharacterized protein</fullName>
    </submittedName>
</protein>
<dbReference type="EMBL" id="BAABUK010000003">
    <property type="protein sequence ID" value="GAA5807982.1"/>
    <property type="molecule type" value="Genomic_DNA"/>
</dbReference>
<accession>A0ABP9YM95</accession>
<evidence type="ECO:0000313" key="1">
    <source>
        <dbReference type="EMBL" id="GAA5807982.1"/>
    </source>
</evidence>
<gene>
    <name evidence="1" type="ORF">MFLAVUS_001363</name>
</gene>